<evidence type="ECO:0000313" key="15">
    <source>
        <dbReference type="EMBL" id="TXJ13209.1"/>
    </source>
</evidence>
<name>A0A5C8CIT1_9SPIR</name>
<keyword evidence="8" id="KW-0443">Lipid metabolism</keyword>
<dbReference type="Gene3D" id="3.40.47.10">
    <property type="match status" value="1"/>
</dbReference>
<dbReference type="FunFam" id="3.40.47.10:FF:000009">
    <property type="entry name" value="3-oxoacyl-[acyl-carrier-protein] synthase 2"/>
    <property type="match status" value="1"/>
</dbReference>
<dbReference type="GO" id="GO:0006633">
    <property type="term" value="P:fatty acid biosynthetic process"/>
    <property type="evidence" value="ECO:0007669"/>
    <property type="project" value="UniProtKB-UniRule"/>
</dbReference>
<dbReference type="InterPro" id="IPR018201">
    <property type="entry name" value="Ketoacyl_synth_AS"/>
</dbReference>
<keyword evidence="5 11" id="KW-0444">Lipid biosynthesis</keyword>
<evidence type="ECO:0000313" key="16">
    <source>
        <dbReference type="Proteomes" id="UP000325116"/>
    </source>
</evidence>
<evidence type="ECO:0000256" key="6">
    <source>
        <dbReference type="ARBA" id="ARBA00022679"/>
    </source>
</evidence>
<dbReference type="SUPFAM" id="SSF53901">
    <property type="entry name" value="Thiolase-like"/>
    <property type="match status" value="2"/>
</dbReference>
<dbReference type="EC" id="2.3.1.179" evidence="3 11"/>
<dbReference type="Pfam" id="PF02801">
    <property type="entry name" value="Ketoacyl-synt_C"/>
    <property type="match status" value="1"/>
</dbReference>
<sequence length="417" mass="44663">MSERRVVVTGLGVVNALGNDVKTFWNNLLNGVSGAKKLNKYFDPDKEGLITKIGAEALPLEGDYYSDKKMLRRLDPFINFGIYASYHAFKQAGIEPRGNFDPFRAGAILGSGIGGITTLLQNHSVILSDGPSRVSPFFVPMQIINMTPGLIAMEYGMNGPNYSVVTACASANHSIGLGYKHIKDNEADIMVVGGSESTINPLTIAGFNNARALSTRNDEPEKASRPFDKGRDGFVISEGAGILILEEYEHAKKRNAEILAEICGYGFTADAHHITAPLEDGAMGSRAMSLAIESAKISPDKINYVNTHGTSTPTGDIAEVKAIKKSLGEDVAKKIKINSTKSMTGHALGAAGGIEAIATIMSIIDSKVHPTINIEEQDSECDLDVVANTAQDYKIEYAISNSFGFGGHNSSIVFKKI</sequence>
<dbReference type="SMART" id="SM00825">
    <property type="entry name" value="PKS_KS"/>
    <property type="match status" value="1"/>
</dbReference>
<comment type="function">
    <text evidence="11">Involved in the type II fatty acid elongation cycle. Catalyzes the elongation of a wide range of acyl-ACP by the addition of two carbons from malonyl-ACP to an acyl acceptor. Can efficiently catalyze the conversion of palmitoleoyl-ACP (cis-hexadec-9-enoyl-ACP) to cis-vaccenoyl-ACP (cis-octadec-11-enoyl-ACP), an essential step in the thermal regulation of fatty acid composition.</text>
</comment>
<dbReference type="NCBIfam" id="NF004970">
    <property type="entry name" value="PRK06333.1"/>
    <property type="match status" value="1"/>
</dbReference>
<evidence type="ECO:0000259" key="14">
    <source>
        <dbReference type="PROSITE" id="PS52004"/>
    </source>
</evidence>
<dbReference type="AlphaFoldDB" id="A0A5C8CIT1"/>
<dbReference type="InterPro" id="IPR017568">
    <property type="entry name" value="3-oxoacyl-ACP_synth-2"/>
</dbReference>
<dbReference type="InterPro" id="IPR014030">
    <property type="entry name" value="Ketoacyl_synth_N"/>
</dbReference>
<dbReference type="PANTHER" id="PTHR11712">
    <property type="entry name" value="POLYKETIDE SYNTHASE-RELATED"/>
    <property type="match status" value="1"/>
</dbReference>
<evidence type="ECO:0000256" key="4">
    <source>
        <dbReference type="ARBA" id="ARBA00014657"/>
    </source>
</evidence>
<feature type="active site" description="For beta-ketoacyl synthase activity" evidence="12">
    <location>
        <position position="168"/>
    </location>
</feature>
<evidence type="ECO:0000256" key="7">
    <source>
        <dbReference type="ARBA" id="ARBA00022832"/>
    </source>
</evidence>
<comment type="catalytic activity">
    <reaction evidence="11">
        <text>a fatty acyl-[ACP] + malonyl-[ACP] + H(+) = a 3-oxoacyl-[ACP] + holo-[ACP] + CO2</text>
        <dbReference type="Rhea" id="RHEA:22836"/>
        <dbReference type="Rhea" id="RHEA-COMP:9623"/>
        <dbReference type="Rhea" id="RHEA-COMP:9685"/>
        <dbReference type="Rhea" id="RHEA-COMP:9916"/>
        <dbReference type="Rhea" id="RHEA-COMP:14125"/>
        <dbReference type="ChEBI" id="CHEBI:15378"/>
        <dbReference type="ChEBI" id="CHEBI:16526"/>
        <dbReference type="ChEBI" id="CHEBI:64479"/>
        <dbReference type="ChEBI" id="CHEBI:78449"/>
        <dbReference type="ChEBI" id="CHEBI:78776"/>
        <dbReference type="ChEBI" id="CHEBI:138651"/>
    </reaction>
</comment>
<evidence type="ECO:0000256" key="3">
    <source>
        <dbReference type="ARBA" id="ARBA00012356"/>
    </source>
</evidence>
<evidence type="ECO:0000256" key="1">
    <source>
        <dbReference type="ARBA" id="ARBA00005194"/>
    </source>
</evidence>
<evidence type="ECO:0000256" key="8">
    <source>
        <dbReference type="ARBA" id="ARBA00023098"/>
    </source>
</evidence>
<accession>A0A5C8CIT1</accession>
<evidence type="ECO:0000256" key="12">
    <source>
        <dbReference type="PIRSR" id="PIRSR000447-1"/>
    </source>
</evidence>
<dbReference type="InterPro" id="IPR020841">
    <property type="entry name" value="PKS_Beta-ketoAc_synthase_dom"/>
</dbReference>
<keyword evidence="6 11" id="KW-0808">Transferase</keyword>
<evidence type="ECO:0000256" key="5">
    <source>
        <dbReference type="ARBA" id="ARBA00022516"/>
    </source>
</evidence>
<dbReference type="PROSITE" id="PS00606">
    <property type="entry name" value="KS3_1"/>
    <property type="match status" value="1"/>
</dbReference>
<comment type="catalytic activity">
    <reaction evidence="11">
        <text>(9Z)-hexadecenoyl-[ACP] + malonyl-[ACP] + H(+) = 3-oxo-(11Z)-octadecenoyl-[ACP] + holo-[ACP] + CO2</text>
        <dbReference type="Rhea" id="RHEA:55040"/>
        <dbReference type="Rhea" id="RHEA-COMP:9623"/>
        <dbReference type="Rhea" id="RHEA-COMP:9685"/>
        <dbReference type="Rhea" id="RHEA-COMP:10800"/>
        <dbReference type="Rhea" id="RHEA-COMP:14074"/>
        <dbReference type="ChEBI" id="CHEBI:15378"/>
        <dbReference type="ChEBI" id="CHEBI:16526"/>
        <dbReference type="ChEBI" id="CHEBI:64479"/>
        <dbReference type="ChEBI" id="CHEBI:78449"/>
        <dbReference type="ChEBI" id="CHEBI:83989"/>
        <dbReference type="ChEBI" id="CHEBI:138538"/>
        <dbReference type="EC" id="2.3.1.179"/>
    </reaction>
</comment>
<evidence type="ECO:0000256" key="9">
    <source>
        <dbReference type="ARBA" id="ARBA00023160"/>
    </source>
</evidence>
<evidence type="ECO:0000256" key="13">
    <source>
        <dbReference type="RuleBase" id="RU003694"/>
    </source>
</evidence>
<dbReference type="RefSeq" id="WP_147757428.1">
    <property type="nucleotide sequence ID" value="NZ_SAXT01000001.1"/>
</dbReference>
<dbReference type="UniPathway" id="UPA00094"/>
<dbReference type="InterPro" id="IPR014031">
    <property type="entry name" value="Ketoacyl_synth_C"/>
</dbReference>
<gene>
    <name evidence="15" type="primary">fabF</name>
    <name evidence="15" type="ORF">EPJ80_00230</name>
</gene>
<comment type="pathway">
    <text evidence="1 11">Lipid metabolism; fatty acid biosynthesis.</text>
</comment>
<dbReference type="PROSITE" id="PS52004">
    <property type="entry name" value="KS3_2"/>
    <property type="match status" value="1"/>
</dbReference>
<proteinExistence type="inferred from homology"/>
<evidence type="ECO:0000256" key="11">
    <source>
        <dbReference type="PIRNR" id="PIRNR000447"/>
    </source>
</evidence>
<dbReference type="NCBIfam" id="NF005589">
    <property type="entry name" value="PRK07314.1"/>
    <property type="match status" value="1"/>
</dbReference>
<dbReference type="NCBIfam" id="TIGR03150">
    <property type="entry name" value="fabF"/>
    <property type="match status" value="1"/>
</dbReference>
<keyword evidence="10 11" id="KW-0012">Acyltransferase</keyword>
<dbReference type="InterPro" id="IPR000794">
    <property type="entry name" value="Beta-ketoacyl_synthase"/>
</dbReference>
<dbReference type="PANTHER" id="PTHR11712:SF336">
    <property type="entry name" value="3-OXOACYL-[ACYL-CARRIER-PROTEIN] SYNTHASE, MITOCHONDRIAL"/>
    <property type="match status" value="1"/>
</dbReference>
<keyword evidence="9 11" id="KW-0275">Fatty acid biosynthesis</keyword>
<dbReference type="Pfam" id="PF00109">
    <property type="entry name" value="ketoacyl-synt"/>
    <property type="match status" value="1"/>
</dbReference>
<organism evidence="15 16">
    <name type="scientific">Brachyspira aalborgi</name>
    <dbReference type="NCBI Taxonomy" id="29522"/>
    <lineage>
        <taxon>Bacteria</taxon>
        <taxon>Pseudomonadati</taxon>
        <taxon>Spirochaetota</taxon>
        <taxon>Spirochaetia</taxon>
        <taxon>Brachyspirales</taxon>
        <taxon>Brachyspiraceae</taxon>
        <taxon>Brachyspira</taxon>
    </lineage>
</organism>
<evidence type="ECO:0000256" key="2">
    <source>
        <dbReference type="ARBA" id="ARBA00008467"/>
    </source>
</evidence>
<feature type="domain" description="Ketosynthase family 3 (KS3)" evidence="14">
    <location>
        <begin position="3"/>
        <end position="416"/>
    </location>
</feature>
<dbReference type="EMBL" id="SAXT01000001">
    <property type="protein sequence ID" value="TXJ13209.1"/>
    <property type="molecule type" value="Genomic_DNA"/>
</dbReference>
<dbReference type="GO" id="GO:0004315">
    <property type="term" value="F:3-oxoacyl-[acyl-carrier-protein] synthase activity"/>
    <property type="evidence" value="ECO:0007669"/>
    <property type="project" value="UniProtKB-UniRule"/>
</dbReference>
<evidence type="ECO:0000256" key="10">
    <source>
        <dbReference type="ARBA" id="ARBA00023315"/>
    </source>
</evidence>
<comment type="caution">
    <text evidence="15">The sequence shown here is derived from an EMBL/GenBank/DDBJ whole genome shotgun (WGS) entry which is preliminary data.</text>
</comment>
<protein>
    <recommendedName>
        <fullName evidence="4 11">3-oxoacyl-[acyl-carrier-protein] synthase 2</fullName>
        <ecNumber evidence="3 11">2.3.1.179</ecNumber>
    </recommendedName>
</protein>
<dbReference type="PIRSF" id="PIRSF000447">
    <property type="entry name" value="KAS_II"/>
    <property type="match status" value="1"/>
</dbReference>
<dbReference type="CDD" id="cd00834">
    <property type="entry name" value="KAS_I_II"/>
    <property type="match status" value="1"/>
</dbReference>
<dbReference type="InterPro" id="IPR016039">
    <property type="entry name" value="Thiolase-like"/>
</dbReference>
<dbReference type="GO" id="GO:0005829">
    <property type="term" value="C:cytosol"/>
    <property type="evidence" value="ECO:0007669"/>
    <property type="project" value="TreeGrafter"/>
</dbReference>
<comment type="similarity">
    <text evidence="2 11 13">Belongs to the thiolase-like superfamily. Beta-ketoacyl-ACP synthases family.</text>
</comment>
<reference evidence="15 16" key="1">
    <citation type="journal article" date="1992" name="Lakartidningen">
        <title>[Penicillin V and not amoxicillin is the first choice preparation in acute otitis].</title>
        <authorList>
            <person name="Kamme C."/>
            <person name="Lundgren K."/>
            <person name="Prellner K."/>
        </authorList>
    </citation>
    <scope>NUCLEOTIDE SEQUENCE [LARGE SCALE GENOMIC DNA]</scope>
    <source>
        <strain evidence="15 16">W1</strain>
    </source>
</reference>
<keyword evidence="7" id="KW-0276">Fatty acid metabolism</keyword>
<dbReference type="Proteomes" id="UP000325116">
    <property type="component" value="Unassembled WGS sequence"/>
</dbReference>